<dbReference type="RefSeq" id="WP_091619742.1">
    <property type="nucleotide sequence ID" value="NZ_FOEF01000010.1"/>
</dbReference>
<dbReference type="OrthoDB" id="2570531at2"/>
<dbReference type="AlphaFoldDB" id="A0A1H8Y349"/>
<dbReference type="Gene3D" id="3.90.1200.10">
    <property type="match status" value="1"/>
</dbReference>
<reference evidence="1 2" key="1">
    <citation type="submission" date="2016-10" db="EMBL/GenBank/DDBJ databases">
        <authorList>
            <person name="de Groot N.N."/>
        </authorList>
    </citation>
    <scope>NUCLEOTIDE SEQUENCE [LARGE SCALE GENOMIC DNA]</scope>
    <source>
        <strain evidence="1 2">DSM 44993</strain>
    </source>
</reference>
<protein>
    <recommendedName>
        <fullName evidence="3">Phosphotransferase enzyme family protein</fullName>
    </recommendedName>
</protein>
<sequence length="272" mass="30009">MQRTAWTDLPAALTWAVEARTGRILEARTATAGENSPLAAFIRSESGTTFVKGIPADHRRVITQSREAAVTPFVQGISPALLWQFNEAGWTVLGYAYVEGRHADYRPGSPDLDALVHLMTALGKIKIPGDPLFKRAEDRWKTYVATPEEATLFAGDTLAHSDWAPDNVLVSADQAWLIDWAWPTLSAPWLDAASWILRLIAAGGHTPREAELTAFRVPAFEASDPDHVDAFAAANVRLWTEIANSNPTTWTKEMAQAAWDWSQHRRPRATSA</sequence>
<evidence type="ECO:0000313" key="2">
    <source>
        <dbReference type="Proteomes" id="UP000198582"/>
    </source>
</evidence>
<proteinExistence type="predicted"/>
<evidence type="ECO:0008006" key="3">
    <source>
        <dbReference type="Google" id="ProtNLM"/>
    </source>
</evidence>
<dbReference type="InterPro" id="IPR011009">
    <property type="entry name" value="Kinase-like_dom_sf"/>
</dbReference>
<dbReference type="SUPFAM" id="SSF56112">
    <property type="entry name" value="Protein kinase-like (PK-like)"/>
    <property type="match status" value="1"/>
</dbReference>
<keyword evidence="2" id="KW-1185">Reference proteome</keyword>
<dbReference type="STRING" id="394193.SAMN04489732_110268"/>
<dbReference type="Proteomes" id="UP000198582">
    <property type="component" value="Unassembled WGS sequence"/>
</dbReference>
<evidence type="ECO:0000313" key="1">
    <source>
        <dbReference type="EMBL" id="SEP46492.1"/>
    </source>
</evidence>
<dbReference type="EMBL" id="FOEF01000010">
    <property type="protein sequence ID" value="SEP46492.1"/>
    <property type="molecule type" value="Genomic_DNA"/>
</dbReference>
<accession>A0A1H8Y349</accession>
<organism evidence="1 2">
    <name type="scientific">Amycolatopsis saalfeldensis</name>
    <dbReference type="NCBI Taxonomy" id="394193"/>
    <lineage>
        <taxon>Bacteria</taxon>
        <taxon>Bacillati</taxon>
        <taxon>Actinomycetota</taxon>
        <taxon>Actinomycetes</taxon>
        <taxon>Pseudonocardiales</taxon>
        <taxon>Pseudonocardiaceae</taxon>
        <taxon>Amycolatopsis</taxon>
    </lineage>
</organism>
<name>A0A1H8Y349_9PSEU</name>
<gene>
    <name evidence="1" type="ORF">SAMN04489732_110268</name>
</gene>